<feature type="transmembrane region" description="Helical" evidence="1">
    <location>
        <begin position="20"/>
        <end position="37"/>
    </location>
</feature>
<organism evidence="2 3">
    <name type="scientific">Coccomyxa subellipsoidea</name>
    <dbReference type="NCBI Taxonomy" id="248742"/>
    <lineage>
        <taxon>Eukaryota</taxon>
        <taxon>Viridiplantae</taxon>
        <taxon>Chlorophyta</taxon>
        <taxon>core chlorophytes</taxon>
        <taxon>Trebouxiophyceae</taxon>
        <taxon>Trebouxiophyceae incertae sedis</taxon>
        <taxon>Coccomyxaceae</taxon>
        <taxon>Coccomyxa</taxon>
    </lineage>
</organism>
<keyword evidence="3" id="KW-1185">Reference proteome</keyword>
<feature type="transmembrane region" description="Helical" evidence="1">
    <location>
        <begin position="88"/>
        <end position="111"/>
    </location>
</feature>
<keyword evidence="1" id="KW-0472">Membrane</keyword>
<dbReference type="Proteomes" id="UP001491310">
    <property type="component" value="Unassembled WGS sequence"/>
</dbReference>
<sequence length="126" mass="14379">MTVESRYKKLPALKKRLKLLAYISVIFWILLTILQTLPIWQKLQPFWPEDAAEKISLAAQAVTGAAIWTFSFYWFGTGGNFWRDDSPLLLKAYVACNVVVAITASALMYFWKLEEHIGKGESAYSL</sequence>
<accession>A0ABR2YR05</accession>
<name>A0ABR2YR05_9CHLO</name>
<protein>
    <recommendedName>
        <fullName evidence="4">DUF4328 domain-containing protein</fullName>
    </recommendedName>
</protein>
<evidence type="ECO:0000313" key="2">
    <source>
        <dbReference type="EMBL" id="KAK9909283.1"/>
    </source>
</evidence>
<comment type="caution">
    <text evidence="2">The sequence shown here is derived from an EMBL/GenBank/DDBJ whole genome shotgun (WGS) entry which is preliminary data.</text>
</comment>
<gene>
    <name evidence="2" type="ORF">WJX75_000006</name>
</gene>
<proteinExistence type="predicted"/>
<evidence type="ECO:0000256" key="1">
    <source>
        <dbReference type="SAM" id="Phobius"/>
    </source>
</evidence>
<keyword evidence="1" id="KW-0812">Transmembrane</keyword>
<dbReference type="EMBL" id="JALJOT010000006">
    <property type="protein sequence ID" value="KAK9909283.1"/>
    <property type="molecule type" value="Genomic_DNA"/>
</dbReference>
<feature type="transmembrane region" description="Helical" evidence="1">
    <location>
        <begin position="57"/>
        <end position="76"/>
    </location>
</feature>
<keyword evidence="1" id="KW-1133">Transmembrane helix</keyword>
<evidence type="ECO:0008006" key="4">
    <source>
        <dbReference type="Google" id="ProtNLM"/>
    </source>
</evidence>
<reference evidence="2 3" key="1">
    <citation type="journal article" date="2024" name="Nat. Commun.">
        <title>Phylogenomics reveals the evolutionary origins of lichenization in chlorophyte algae.</title>
        <authorList>
            <person name="Puginier C."/>
            <person name="Libourel C."/>
            <person name="Otte J."/>
            <person name="Skaloud P."/>
            <person name="Haon M."/>
            <person name="Grisel S."/>
            <person name="Petersen M."/>
            <person name="Berrin J.G."/>
            <person name="Delaux P.M."/>
            <person name="Dal Grande F."/>
            <person name="Keller J."/>
        </authorList>
    </citation>
    <scope>NUCLEOTIDE SEQUENCE [LARGE SCALE GENOMIC DNA]</scope>
    <source>
        <strain evidence="2 3">SAG 216-7</strain>
    </source>
</reference>
<evidence type="ECO:0000313" key="3">
    <source>
        <dbReference type="Proteomes" id="UP001491310"/>
    </source>
</evidence>